<gene>
    <name evidence="2" type="ORF">H1D24_40530</name>
</gene>
<protein>
    <recommendedName>
        <fullName evidence="4">Regulatory protein</fullName>
    </recommendedName>
</protein>
<name>A0A7W0DV49_9ACTN</name>
<comment type="caution">
    <text evidence="2">The sequence shown here is derived from an EMBL/GenBank/DDBJ whole genome shotgun (WGS) entry which is preliminary data.</text>
</comment>
<accession>A0A7W0DV49</accession>
<dbReference type="RefSeq" id="WP_181662777.1">
    <property type="nucleotide sequence ID" value="NZ_JACEHE010000058.1"/>
</dbReference>
<reference evidence="2 3" key="1">
    <citation type="submission" date="2020-07" db="EMBL/GenBank/DDBJ databases">
        <title>Streptomyces isolated from Indian soil.</title>
        <authorList>
            <person name="Mandal S."/>
            <person name="Maiti P.K."/>
        </authorList>
    </citation>
    <scope>NUCLEOTIDE SEQUENCE [LARGE SCALE GENOMIC DNA]</scope>
    <source>
        <strain evidence="2 3">PSKA28</strain>
    </source>
</reference>
<dbReference type="Proteomes" id="UP000545761">
    <property type="component" value="Unassembled WGS sequence"/>
</dbReference>
<organism evidence="2 3">
    <name type="scientific">Streptomyces himalayensis subsp. himalayensis</name>
    <dbReference type="NCBI Taxonomy" id="2756131"/>
    <lineage>
        <taxon>Bacteria</taxon>
        <taxon>Bacillati</taxon>
        <taxon>Actinomycetota</taxon>
        <taxon>Actinomycetes</taxon>
        <taxon>Kitasatosporales</taxon>
        <taxon>Streptomycetaceae</taxon>
        <taxon>Streptomyces</taxon>
        <taxon>Streptomyces himalayensis</taxon>
    </lineage>
</organism>
<feature type="compositionally biased region" description="Basic residues" evidence="1">
    <location>
        <begin position="94"/>
        <end position="110"/>
    </location>
</feature>
<dbReference type="InterPro" id="IPR036388">
    <property type="entry name" value="WH-like_DNA-bd_sf"/>
</dbReference>
<evidence type="ECO:0000313" key="2">
    <source>
        <dbReference type="EMBL" id="MBA2951866.1"/>
    </source>
</evidence>
<dbReference type="EMBL" id="JACEHE010000058">
    <property type="protein sequence ID" value="MBA2951866.1"/>
    <property type="molecule type" value="Genomic_DNA"/>
</dbReference>
<dbReference type="AlphaFoldDB" id="A0A7W0DV49"/>
<evidence type="ECO:0008006" key="4">
    <source>
        <dbReference type="Google" id="ProtNLM"/>
    </source>
</evidence>
<sequence length="194" mass="20297">MTEVQSETTELKSHYAAQLEADLERNAKEQERIGAEVVDLTEQLRALQHDQALLVSMQQALGGVSPAATGPDQESSDTAVASVPRQAVAEPKPGKQKKAAATKPKAKKTVAKAAESKAATAAAAPTLVELIRNHLGQQSEPRSAADIATALAEAHPDRTIKATVVRTTVEGLVAKGVAERVKRGASVFYTAAAS</sequence>
<evidence type="ECO:0000313" key="3">
    <source>
        <dbReference type="Proteomes" id="UP000545761"/>
    </source>
</evidence>
<evidence type="ECO:0000256" key="1">
    <source>
        <dbReference type="SAM" id="MobiDB-lite"/>
    </source>
</evidence>
<dbReference type="Gene3D" id="1.10.10.10">
    <property type="entry name" value="Winged helix-like DNA-binding domain superfamily/Winged helix DNA-binding domain"/>
    <property type="match status" value="1"/>
</dbReference>
<feature type="region of interest" description="Disordered" evidence="1">
    <location>
        <begin position="63"/>
        <end position="113"/>
    </location>
</feature>
<proteinExistence type="predicted"/>